<protein>
    <submittedName>
        <fullName evidence="1">Uncharacterized protein</fullName>
    </submittedName>
</protein>
<proteinExistence type="predicted"/>
<name>A0A382X1A1_9ZZZZ</name>
<evidence type="ECO:0000313" key="1">
    <source>
        <dbReference type="EMBL" id="SVD64620.1"/>
    </source>
</evidence>
<feature type="non-terminal residue" evidence="1">
    <location>
        <position position="1"/>
    </location>
</feature>
<gene>
    <name evidence="1" type="ORF">METZ01_LOCUS417474</name>
</gene>
<accession>A0A382X1A1</accession>
<reference evidence="1" key="1">
    <citation type="submission" date="2018-05" db="EMBL/GenBank/DDBJ databases">
        <authorList>
            <person name="Lanie J.A."/>
            <person name="Ng W.-L."/>
            <person name="Kazmierczak K.M."/>
            <person name="Andrzejewski T.M."/>
            <person name="Davidsen T.M."/>
            <person name="Wayne K.J."/>
            <person name="Tettelin H."/>
            <person name="Glass J.I."/>
            <person name="Rusch D."/>
            <person name="Podicherti R."/>
            <person name="Tsui H.-C.T."/>
            <person name="Winkler M.E."/>
        </authorList>
    </citation>
    <scope>NUCLEOTIDE SEQUENCE</scope>
</reference>
<sequence>YIVGPQVVRMILDQLVMVALYYPKRW</sequence>
<dbReference type="AlphaFoldDB" id="A0A382X1A1"/>
<organism evidence="1">
    <name type="scientific">marine metagenome</name>
    <dbReference type="NCBI Taxonomy" id="408172"/>
    <lineage>
        <taxon>unclassified sequences</taxon>
        <taxon>metagenomes</taxon>
        <taxon>ecological metagenomes</taxon>
    </lineage>
</organism>
<dbReference type="EMBL" id="UINC01164005">
    <property type="protein sequence ID" value="SVD64620.1"/>
    <property type="molecule type" value="Genomic_DNA"/>
</dbReference>